<evidence type="ECO:0000256" key="1">
    <source>
        <dbReference type="ARBA" id="ARBA00022679"/>
    </source>
</evidence>
<dbReference type="PROSITE" id="PS51186">
    <property type="entry name" value="GNAT"/>
    <property type="match status" value="1"/>
</dbReference>
<organism evidence="4 5">
    <name type="scientific">Haloglomus irregulare</name>
    <dbReference type="NCBI Taxonomy" id="2234134"/>
    <lineage>
        <taxon>Archaea</taxon>
        <taxon>Methanobacteriati</taxon>
        <taxon>Methanobacteriota</taxon>
        <taxon>Stenosarchaea group</taxon>
        <taxon>Halobacteria</taxon>
        <taxon>Halobacteriales</taxon>
        <taxon>Natronomonadaceae</taxon>
        <taxon>Haloglomus</taxon>
    </lineage>
</organism>
<dbReference type="EMBL" id="QMDX01000012">
    <property type="protein sequence ID" value="TSD09484.1"/>
    <property type="molecule type" value="Genomic_DNA"/>
</dbReference>
<comment type="caution">
    <text evidence="4">The sequence shown here is derived from an EMBL/GenBank/DDBJ whole genome shotgun (WGS) entry which is preliminary data.</text>
</comment>
<dbReference type="InParanoid" id="A0A554MWI0"/>
<keyword evidence="5" id="KW-1185">Reference proteome</keyword>
<name>A0A554MWI0_9EURY</name>
<keyword evidence="1 4" id="KW-0808">Transferase</keyword>
<evidence type="ECO:0000313" key="4">
    <source>
        <dbReference type="EMBL" id="TSD09484.1"/>
    </source>
</evidence>
<dbReference type="OrthoDB" id="111868at2157"/>
<proteinExistence type="predicted"/>
<dbReference type="PANTHER" id="PTHR43877">
    <property type="entry name" value="AMINOALKYLPHOSPHONATE N-ACETYLTRANSFERASE-RELATED-RELATED"/>
    <property type="match status" value="1"/>
</dbReference>
<dbReference type="InterPro" id="IPR050832">
    <property type="entry name" value="Bact_Acetyltransf"/>
</dbReference>
<dbReference type="CDD" id="cd04301">
    <property type="entry name" value="NAT_SF"/>
    <property type="match status" value="1"/>
</dbReference>
<dbReference type="SUPFAM" id="SSF55729">
    <property type="entry name" value="Acyl-CoA N-acyltransferases (Nat)"/>
    <property type="match status" value="1"/>
</dbReference>
<keyword evidence="2" id="KW-0012">Acyltransferase</keyword>
<protein>
    <submittedName>
        <fullName evidence="4">GNAT family N-acetyltransferase</fullName>
    </submittedName>
</protein>
<accession>A0A554MWI0</accession>
<feature type="domain" description="N-acetyltransferase" evidence="3">
    <location>
        <begin position="4"/>
        <end position="146"/>
    </location>
</feature>
<gene>
    <name evidence="4" type="ORF">DP107_15180</name>
</gene>
<evidence type="ECO:0000259" key="3">
    <source>
        <dbReference type="PROSITE" id="PS51186"/>
    </source>
</evidence>
<dbReference type="Proteomes" id="UP000319894">
    <property type="component" value="Unassembled WGS sequence"/>
</dbReference>
<reference evidence="4 5" key="1">
    <citation type="submission" date="2018-06" db="EMBL/GenBank/DDBJ databases">
        <title>Natronomonas sp. F16-60 a new haloarchaeon isolated from a solar saltern of Isla Cristina, Huelva, Spain.</title>
        <authorList>
            <person name="Duran-Viseras A."/>
            <person name="Sanchez-Porro C."/>
            <person name="Ventosa A."/>
        </authorList>
    </citation>
    <scope>NUCLEOTIDE SEQUENCE [LARGE SCALE GENOMIC DNA]</scope>
    <source>
        <strain evidence="4 5">F16-60</strain>
    </source>
</reference>
<evidence type="ECO:0000256" key="2">
    <source>
        <dbReference type="ARBA" id="ARBA00023315"/>
    </source>
</evidence>
<dbReference type="InterPro" id="IPR016181">
    <property type="entry name" value="Acyl_CoA_acyltransferase"/>
</dbReference>
<dbReference type="AlphaFoldDB" id="A0A554MWI0"/>
<evidence type="ECO:0000313" key="5">
    <source>
        <dbReference type="Proteomes" id="UP000319894"/>
    </source>
</evidence>
<dbReference type="RefSeq" id="WP_144262994.1">
    <property type="nucleotide sequence ID" value="NZ_QMDX01000012.1"/>
</dbReference>
<dbReference type="GO" id="GO:0016747">
    <property type="term" value="F:acyltransferase activity, transferring groups other than amino-acyl groups"/>
    <property type="evidence" value="ECO:0007669"/>
    <property type="project" value="InterPro"/>
</dbReference>
<dbReference type="Gene3D" id="3.40.630.30">
    <property type="match status" value="1"/>
</dbReference>
<dbReference type="InterPro" id="IPR000182">
    <property type="entry name" value="GNAT_dom"/>
</dbReference>
<dbReference type="Pfam" id="PF13673">
    <property type="entry name" value="Acetyltransf_10"/>
    <property type="match status" value="1"/>
</dbReference>
<sequence>MGQESVERVTEEAGMEAAIDVRHRVFVEGQGVPEARELDGRDDEATHFLARDGDTAVGTARLRGYEADPPTAKAERVAVLEARRGEGWGARLMAAVERHARDQGYERVRLHAQVPVVEFYERLGYEAHGETFEDAGIPHREMTKPL</sequence>
<dbReference type="PANTHER" id="PTHR43877:SF2">
    <property type="entry name" value="AMINOALKYLPHOSPHONATE N-ACETYLTRANSFERASE-RELATED"/>
    <property type="match status" value="1"/>
</dbReference>